<dbReference type="Gene3D" id="1.25.40.10">
    <property type="entry name" value="Tetratricopeptide repeat domain"/>
    <property type="match status" value="1"/>
</dbReference>
<feature type="compositionally biased region" description="Low complexity" evidence="1">
    <location>
        <begin position="359"/>
        <end position="375"/>
    </location>
</feature>
<evidence type="ECO:0000259" key="2">
    <source>
        <dbReference type="PROSITE" id="PS50086"/>
    </source>
</evidence>
<dbReference type="InterPro" id="IPR050302">
    <property type="entry name" value="Rab_GAP_TBC_domain"/>
</dbReference>
<dbReference type="GO" id="GO:0005096">
    <property type="term" value="F:GTPase activator activity"/>
    <property type="evidence" value="ECO:0007669"/>
    <property type="project" value="TreeGrafter"/>
</dbReference>
<evidence type="ECO:0000313" key="4">
    <source>
        <dbReference type="Proteomes" id="UP001445335"/>
    </source>
</evidence>
<evidence type="ECO:0000256" key="1">
    <source>
        <dbReference type="SAM" id="MobiDB-lite"/>
    </source>
</evidence>
<gene>
    <name evidence="3" type="ORF">WJX81_004746</name>
</gene>
<dbReference type="SUPFAM" id="SSF47923">
    <property type="entry name" value="Ypt/Rab-GAP domain of gyp1p"/>
    <property type="match status" value="2"/>
</dbReference>
<dbReference type="PANTHER" id="PTHR47219">
    <property type="entry name" value="RAB GTPASE-ACTIVATING PROTEIN 1-LIKE"/>
    <property type="match status" value="1"/>
</dbReference>
<dbReference type="Gene3D" id="1.10.472.80">
    <property type="entry name" value="Ypt/Rab-GAP domain of gyp1p, domain 3"/>
    <property type="match status" value="1"/>
</dbReference>
<reference evidence="3 4" key="1">
    <citation type="journal article" date="2024" name="Nat. Commun.">
        <title>Phylogenomics reveals the evolutionary origins of lichenization in chlorophyte algae.</title>
        <authorList>
            <person name="Puginier C."/>
            <person name="Libourel C."/>
            <person name="Otte J."/>
            <person name="Skaloud P."/>
            <person name="Haon M."/>
            <person name="Grisel S."/>
            <person name="Petersen M."/>
            <person name="Berrin J.G."/>
            <person name="Delaux P.M."/>
            <person name="Dal Grande F."/>
            <person name="Keller J."/>
        </authorList>
    </citation>
    <scope>NUCLEOTIDE SEQUENCE [LARGE SCALE GENOMIC DNA]</scope>
    <source>
        <strain evidence="3 4">SAG 245.80</strain>
    </source>
</reference>
<dbReference type="InterPro" id="IPR000195">
    <property type="entry name" value="Rab-GAP-TBC_dom"/>
</dbReference>
<dbReference type="SUPFAM" id="SSF48452">
    <property type="entry name" value="TPR-like"/>
    <property type="match status" value="1"/>
</dbReference>
<proteinExistence type="predicted"/>
<protein>
    <recommendedName>
        <fullName evidence="2">Rab-GAP TBC domain-containing protein</fullName>
    </recommendedName>
</protein>
<dbReference type="InterPro" id="IPR035969">
    <property type="entry name" value="Rab-GAP_TBC_sf"/>
</dbReference>
<dbReference type="InterPro" id="IPR011990">
    <property type="entry name" value="TPR-like_helical_dom_sf"/>
</dbReference>
<comment type="caution">
    <text evidence="3">The sequence shown here is derived from an EMBL/GenBank/DDBJ whole genome shotgun (WGS) entry which is preliminary data.</text>
</comment>
<organism evidence="3 4">
    <name type="scientific">Elliptochloris bilobata</name>
    <dbReference type="NCBI Taxonomy" id="381761"/>
    <lineage>
        <taxon>Eukaryota</taxon>
        <taxon>Viridiplantae</taxon>
        <taxon>Chlorophyta</taxon>
        <taxon>core chlorophytes</taxon>
        <taxon>Trebouxiophyceae</taxon>
        <taxon>Trebouxiophyceae incertae sedis</taxon>
        <taxon>Elliptochloris clade</taxon>
        <taxon>Elliptochloris</taxon>
    </lineage>
</organism>
<evidence type="ECO:0000313" key="3">
    <source>
        <dbReference type="EMBL" id="KAK9834030.1"/>
    </source>
</evidence>
<dbReference type="GO" id="GO:0031267">
    <property type="term" value="F:small GTPase binding"/>
    <property type="evidence" value="ECO:0007669"/>
    <property type="project" value="TreeGrafter"/>
</dbReference>
<feature type="region of interest" description="Disordered" evidence="1">
    <location>
        <begin position="319"/>
        <end position="375"/>
    </location>
</feature>
<name>A0AAW1RJ03_9CHLO</name>
<sequence>MKGVSRDVYGFEVKKEFIELYSKYAPLWEKEESERAKRWAALLAGQQGSGAQSEQLSGDNQEEALQRLEVSLIRCRANACSGNLPAWQQQLRSLVQAGIPMPLRGRMWKLLLRGRSALRRVLAAYSRRNPDVGYCQGMNFVAGCLLLFMDEKDAFWSLVVLVEDLLPGYFSLQMLAPQVDQLVFKHLVEASFPRLAAHLDKLGAHAQGVSTQWFLCLFVNSLPLETCLRVWDVFFLEQCASILFRVALALVDIYAQALLATVDSVDAFSLLQNMAPMSFDSSRLIDIACIAYAQVDAAELAKLRGLYYDEVKAQFEDRGPLKATASGPVPETTADEGGIRSAEPGSFVPADGPCSFPVEAGAGEDASDSSSSAASDSWHHAAPVYTDMTTFSQDTLAHLSRLSRGAAMADAGAEAAAPAVDMEACKSLGEAGMARMPSTRSPLPANNDADFGDVPSGETEQLLTLLQELEEEVFVATASAEKEAEAAEALCAMEAGLRGKVAALREKLQEKRQALAFQEKVLEAEYCAQRNVAPFLKSPALRKVVQTFTNDVHDDFGKWANNPLVLQMLQQAKDLLDSGQVTEAEMEAHLLGQLQAPGSDARQEVETKLARTVRLATDQLVPALNEHLDERRKGNEHFRAGRWAAAMGHYERAQGIVELVRGASPADQAEIDRNRVTVALNAAAAHLALDQALGLLHEYADARSDLERVAALAPPLDGQAQQALQQLAELQAKGRAQERRAYHGMFAKP</sequence>
<dbReference type="PROSITE" id="PS50086">
    <property type="entry name" value="TBC_RABGAP"/>
    <property type="match status" value="1"/>
</dbReference>
<dbReference type="AlphaFoldDB" id="A0AAW1RJ03"/>
<accession>A0AAW1RJ03</accession>
<keyword evidence="4" id="KW-1185">Reference proteome</keyword>
<dbReference type="SMART" id="SM00164">
    <property type="entry name" value="TBC"/>
    <property type="match status" value="1"/>
</dbReference>
<dbReference type="PANTHER" id="PTHR47219:SF20">
    <property type="entry name" value="TBC1 DOMAIN FAMILY MEMBER 2B"/>
    <property type="match status" value="1"/>
</dbReference>
<dbReference type="Gene3D" id="1.10.8.270">
    <property type="entry name" value="putative rabgap domain of human tbc1 domain family member 14 like domains"/>
    <property type="match status" value="1"/>
</dbReference>
<dbReference type="EMBL" id="JALJOU010000034">
    <property type="protein sequence ID" value="KAK9834030.1"/>
    <property type="molecule type" value="Genomic_DNA"/>
</dbReference>
<feature type="domain" description="Rab-GAP TBC" evidence="2">
    <location>
        <begin position="29"/>
        <end position="238"/>
    </location>
</feature>
<dbReference type="Proteomes" id="UP001445335">
    <property type="component" value="Unassembled WGS sequence"/>
</dbReference>
<dbReference type="Pfam" id="PF00566">
    <property type="entry name" value="RabGAP-TBC"/>
    <property type="match status" value="1"/>
</dbReference>